<dbReference type="AlphaFoldDB" id="A0A160TAI4"/>
<sequence length="324" mass="36116">MKIEQIIKTAFAVGALTLISPLLQAQEHSGHGTMNQEKVTEEKMDHKKMGHESELETEMLETSKPHLSGNSGSMDNDTNMGANVSDLRDPHAYSGGYTLTEGPYVQSGPRQLKLADEHVFKSFLANRFEYDSDSEISLYDVQAWVGTTYDRLVVKAEGDINKGTLKESQTDILWSHAISTFWDTQIGVRVDSAEEGESRQWLAVGVQGLAPYWFELDVAGYVDVDGRTALAVEVEYELMLTQRLILQPRAEITGYGKDDEFNGVGQGLSSSAFGVRLRYEFSRQFAPYVGVERTKMFGNTADFARSAGEASSETRYVAGLRFWF</sequence>
<feature type="region of interest" description="Disordered" evidence="1">
    <location>
        <begin position="28"/>
        <end position="59"/>
    </location>
</feature>
<gene>
    <name evidence="2" type="ORF">MGWOODY_Tha1190</name>
</gene>
<organism evidence="2">
    <name type="scientific">hydrothermal vent metagenome</name>
    <dbReference type="NCBI Taxonomy" id="652676"/>
    <lineage>
        <taxon>unclassified sequences</taxon>
        <taxon>metagenomes</taxon>
        <taxon>ecological metagenomes</taxon>
    </lineage>
</organism>
<dbReference type="EMBL" id="CZQC01000022">
    <property type="protein sequence ID" value="CUS40711.1"/>
    <property type="molecule type" value="Genomic_DNA"/>
</dbReference>
<feature type="compositionally biased region" description="Basic and acidic residues" evidence="1">
    <location>
        <begin position="38"/>
        <end position="54"/>
    </location>
</feature>
<dbReference type="GO" id="GO:0006878">
    <property type="term" value="P:intracellular copper ion homeostasis"/>
    <property type="evidence" value="ECO:0007669"/>
    <property type="project" value="InterPro"/>
</dbReference>
<dbReference type="GO" id="GO:0009279">
    <property type="term" value="C:cell outer membrane"/>
    <property type="evidence" value="ECO:0007669"/>
    <property type="project" value="InterPro"/>
</dbReference>
<dbReference type="Pfam" id="PF05275">
    <property type="entry name" value="CopB"/>
    <property type="match status" value="1"/>
</dbReference>
<dbReference type="InterPro" id="IPR007939">
    <property type="entry name" value="Cu-R_B_prcur"/>
</dbReference>
<reference evidence="2" key="1">
    <citation type="submission" date="2015-10" db="EMBL/GenBank/DDBJ databases">
        <authorList>
            <person name="Gilbert D.G."/>
        </authorList>
    </citation>
    <scope>NUCLEOTIDE SEQUENCE</scope>
</reference>
<proteinExistence type="predicted"/>
<dbReference type="GO" id="GO:0005507">
    <property type="term" value="F:copper ion binding"/>
    <property type="evidence" value="ECO:0007669"/>
    <property type="project" value="InterPro"/>
</dbReference>
<accession>A0A160TAI4</accession>
<evidence type="ECO:0000313" key="2">
    <source>
        <dbReference type="EMBL" id="CUS40711.1"/>
    </source>
</evidence>
<name>A0A160TAI4_9ZZZZ</name>
<evidence type="ECO:0000256" key="1">
    <source>
        <dbReference type="SAM" id="MobiDB-lite"/>
    </source>
</evidence>
<protein>
    <submittedName>
        <fullName evidence="2">Copper resistance protein B</fullName>
    </submittedName>
</protein>